<dbReference type="EMBL" id="RJTM01000026">
    <property type="protein sequence ID" value="RNL91427.1"/>
    <property type="molecule type" value="Genomic_DNA"/>
</dbReference>
<dbReference type="AlphaFoldDB" id="A0A3N0EUM0"/>
<organism evidence="1 2">
    <name type="scientific">Sinomicrobium pectinilyticum</name>
    <dbReference type="NCBI Taxonomy" id="1084421"/>
    <lineage>
        <taxon>Bacteria</taxon>
        <taxon>Pseudomonadati</taxon>
        <taxon>Bacteroidota</taxon>
        <taxon>Flavobacteriia</taxon>
        <taxon>Flavobacteriales</taxon>
        <taxon>Flavobacteriaceae</taxon>
        <taxon>Sinomicrobium</taxon>
    </lineage>
</organism>
<protein>
    <submittedName>
        <fullName evidence="1">Uncharacterized protein</fullName>
    </submittedName>
</protein>
<evidence type="ECO:0000313" key="1">
    <source>
        <dbReference type="EMBL" id="RNL91427.1"/>
    </source>
</evidence>
<proteinExistence type="predicted"/>
<reference evidence="1 2" key="1">
    <citation type="submission" date="2018-10" db="EMBL/GenBank/DDBJ databases">
        <title>Sinomicrobium pectinilyticum sp. nov., a pectinase-producing bacterium isolated from alkaline and saline soil, and emended description of the genus Sinomicrobium.</title>
        <authorList>
            <person name="Cheng B."/>
            <person name="Li C."/>
            <person name="Lai Q."/>
            <person name="Du M."/>
            <person name="Shao Z."/>
            <person name="Xu P."/>
            <person name="Yang C."/>
        </authorList>
    </citation>
    <scope>NUCLEOTIDE SEQUENCE [LARGE SCALE GENOMIC DNA]</scope>
    <source>
        <strain evidence="1 2">5DNS001</strain>
    </source>
</reference>
<keyword evidence="2" id="KW-1185">Reference proteome</keyword>
<gene>
    <name evidence="1" type="ORF">ED312_04445</name>
</gene>
<sequence length="93" mass="10619">MKQEYIVLNELRKIAPARFRYLKYCPGKGGYMVDIRQRGYQNLLSTISGLLKSCVVATEEAPEICSDISRPHLGVNKHWELFINCCPCTKVIV</sequence>
<dbReference type="OrthoDB" id="1446962at2"/>
<dbReference type="RefSeq" id="WP_123214804.1">
    <property type="nucleotide sequence ID" value="NZ_RJTM01000026.1"/>
</dbReference>
<name>A0A3N0EUM0_SINP1</name>
<accession>A0A3N0EUM0</accession>
<comment type="caution">
    <text evidence="1">The sequence shown here is derived from an EMBL/GenBank/DDBJ whole genome shotgun (WGS) entry which is preliminary data.</text>
</comment>
<evidence type="ECO:0000313" key="2">
    <source>
        <dbReference type="Proteomes" id="UP000267469"/>
    </source>
</evidence>
<dbReference type="Proteomes" id="UP000267469">
    <property type="component" value="Unassembled WGS sequence"/>
</dbReference>